<proteinExistence type="predicted"/>
<protein>
    <submittedName>
        <fullName evidence="2">Uncharacterized protein</fullName>
    </submittedName>
</protein>
<reference evidence="2" key="1">
    <citation type="submission" date="2020-05" db="EMBL/GenBank/DDBJ databases">
        <title>Mycena genomes resolve the evolution of fungal bioluminescence.</title>
        <authorList>
            <person name="Tsai I.J."/>
        </authorList>
    </citation>
    <scope>NUCLEOTIDE SEQUENCE</scope>
    <source>
        <strain evidence="2">160909Yilan</strain>
    </source>
</reference>
<evidence type="ECO:0000313" key="2">
    <source>
        <dbReference type="EMBL" id="KAF7378044.1"/>
    </source>
</evidence>
<dbReference type="Proteomes" id="UP000623467">
    <property type="component" value="Unassembled WGS sequence"/>
</dbReference>
<organism evidence="2 3">
    <name type="scientific">Mycena sanguinolenta</name>
    <dbReference type="NCBI Taxonomy" id="230812"/>
    <lineage>
        <taxon>Eukaryota</taxon>
        <taxon>Fungi</taxon>
        <taxon>Dikarya</taxon>
        <taxon>Basidiomycota</taxon>
        <taxon>Agaricomycotina</taxon>
        <taxon>Agaricomycetes</taxon>
        <taxon>Agaricomycetidae</taxon>
        <taxon>Agaricales</taxon>
        <taxon>Marasmiineae</taxon>
        <taxon>Mycenaceae</taxon>
        <taxon>Mycena</taxon>
    </lineage>
</organism>
<keyword evidence="3" id="KW-1185">Reference proteome</keyword>
<accession>A0A8H6ZIA5</accession>
<sequence>MRKRIFSHSTRAVSQLATCPPDTPKTKCADNLSPPPLLWHTRPHDTALPLHLAPTAGVLHRQAHPRRVIPATHLHILQSHRPCRLRHDVEPTYGAISQLPTRLRRRRFATGECANPRPMRFKLAHHHLLQRTRLVVVQSRTSRHPHLRIAQAFGAINASCSKEHLRVQRADVGAVPDIDRYRRGLSRHAYPTFRLLIVQSQRTCPSRQCSMLRATAERTAARPQRISACTSTTTLAYGRAGVLEVHSARPPPFREWSRVLVLVLRAQTLHSHASGRLSTVYTNLVCLVIQCLLGVPPPSLQCLWPQILRSCPSPGTTFELAPSGSCALLPSTFAILSKQPWGHSLAASFLARADICFRRRRQHRQLVEVAHALATLLCFTVTSVTAALVPPGRIGKDPRALELLDASNEFVPLLPSRL</sequence>
<comment type="caution">
    <text evidence="2">The sequence shown here is derived from an EMBL/GenBank/DDBJ whole genome shotgun (WGS) entry which is preliminary data.</text>
</comment>
<dbReference type="AlphaFoldDB" id="A0A8H6ZIA5"/>
<keyword evidence="1" id="KW-0812">Transmembrane</keyword>
<gene>
    <name evidence="2" type="ORF">MSAN_00228300</name>
</gene>
<keyword evidence="1" id="KW-0472">Membrane</keyword>
<evidence type="ECO:0000256" key="1">
    <source>
        <dbReference type="SAM" id="Phobius"/>
    </source>
</evidence>
<feature type="transmembrane region" description="Helical" evidence="1">
    <location>
        <begin position="369"/>
        <end position="389"/>
    </location>
</feature>
<dbReference type="EMBL" id="JACAZH010000001">
    <property type="protein sequence ID" value="KAF7378044.1"/>
    <property type="molecule type" value="Genomic_DNA"/>
</dbReference>
<keyword evidence="1" id="KW-1133">Transmembrane helix</keyword>
<name>A0A8H6ZIA5_9AGAR</name>
<evidence type="ECO:0000313" key="3">
    <source>
        <dbReference type="Proteomes" id="UP000623467"/>
    </source>
</evidence>